<dbReference type="Pfam" id="PF14424">
    <property type="entry name" value="Toxin-deaminase"/>
    <property type="match status" value="1"/>
</dbReference>
<dbReference type="OrthoDB" id="1747549at2"/>
<dbReference type="InterPro" id="IPR032721">
    <property type="entry name" value="Toxin-deaminase"/>
</dbReference>
<organism evidence="1 2">
    <name type="scientific">Clostridium taeniosporum</name>
    <dbReference type="NCBI Taxonomy" id="394958"/>
    <lineage>
        <taxon>Bacteria</taxon>
        <taxon>Bacillati</taxon>
        <taxon>Bacillota</taxon>
        <taxon>Clostridia</taxon>
        <taxon>Eubacteriales</taxon>
        <taxon>Clostridiaceae</taxon>
        <taxon>Clostridium</taxon>
    </lineage>
</organism>
<evidence type="ECO:0008006" key="3">
    <source>
        <dbReference type="Google" id="ProtNLM"/>
    </source>
</evidence>
<gene>
    <name evidence="1" type="ORF">BGI42_07930</name>
</gene>
<name>A0A1D7XNK9_9CLOT</name>
<keyword evidence="2" id="KW-1185">Reference proteome</keyword>
<evidence type="ECO:0000313" key="1">
    <source>
        <dbReference type="EMBL" id="AOR24932.2"/>
    </source>
</evidence>
<protein>
    <recommendedName>
        <fullName evidence="3">Deaminase</fullName>
    </recommendedName>
</protein>
<dbReference type="AlphaFoldDB" id="A0A1D7XNK9"/>
<dbReference type="KEGG" id="ctae:BGI42_07930"/>
<dbReference type="Proteomes" id="UP000094652">
    <property type="component" value="Chromosome"/>
</dbReference>
<dbReference type="EMBL" id="CP017253">
    <property type="protein sequence ID" value="AOR24932.2"/>
    <property type="molecule type" value="Genomic_DNA"/>
</dbReference>
<accession>A0A1D7XNK9</accession>
<evidence type="ECO:0000313" key="2">
    <source>
        <dbReference type="Proteomes" id="UP000094652"/>
    </source>
</evidence>
<sequence length="396" mass="46948">MQKKESFNSLRYSIRSIEGNIKDEFLLNRTKRDRIKINDLDELKEALKREGYKISSFDDDKFKKELISILKVDNILVDHLYDNLNDPEITYKVYNIKDLIDYIKKMIIFENEHNKLCEKISKIKKLNIHRIEYEREPKSRDNVEHIIKVIKKTKKDVSEIIDEKDNRRLKNLEKEISKEYLYAKDIELLKKMLVIRNKNFKETYNVKSKIKTISIDVPKRIDYKCISSKKGSVEYHEYLSNNIPRIQRLIKNISKYIKVDEKEKSTFKINQSETLQDSINIAVATYDNKEFRAISGSNDIEEYCKVIPAEKAIFKSSKVNKLGDLGIGYNRVNDSEKKILEEIHRKIEAKSLNNEGNLILYTKHEPCPSCYYVIHQFCEKHPKIKVKVKYSKKYGE</sequence>
<dbReference type="RefSeq" id="WP_084023861.1">
    <property type="nucleotide sequence ID" value="NZ_CP017253.2"/>
</dbReference>
<proteinExistence type="predicted"/>
<reference evidence="2" key="1">
    <citation type="submission" date="2016-09" db="EMBL/GenBank/DDBJ databases">
        <title>Genomics of Clostridium taeniosporum, an organism which forms endospores with ribbon-like appendages.</title>
        <authorList>
            <person name="Walker J.R."/>
        </authorList>
    </citation>
    <scope>NUCLEOTIDE SEQUENCE [LARGE SCALE GENOMIC DNA]</scope>
    <source>
        <strain evidence="2">1/k</strain>
    </source>
</reference>